<gene>
    <name evidence="2" type="ORF">AWRI4233_LOCUS3890</name>
</gene>
<dbReference type="EMBL" id="CAIJEO010000005">
    <property type="protein sequence ID" value="CAD0092806.1"/>
    <property type="molecule type" value="Genomic_DNA"/>
</dbReference>
<reference evidence="2" key="1">
    <citation type="submission" date="2020-06" db="EMBL/GenBank/DDBJ databases">
        <authorList>
            <person name="Onetto C."/>
        </authorList>
    </citation>
    <scope>NUCLEOTIDE SEQUENCE</scope>
</reference>
<dbReference type="OrthoDB" id="27483at2759"/>
<comment type="caution">
    <text evidence="2">The sequence shown here is derived from an EMBL/GenBank/DDBJ whole genome shotgun (WGS) entry which is preliminary data.</text>
</comment>
<dbReference type="PANTHER" id="PTHR33099">
    <property type="entry name" value="FE2OG DIOXYGENASE DOMAIN-CONTAINING PROTEIN"/>
    <property type="match status" value="1"/>
</dbReference>
<dbReference type="Pfam" id="PF13640">
    <property type="entry name" value="2OG-FeII_Oxy_3"/>
    <property type="match status" value="1"/>
</dbReference>
<dbReference type="PANTHER" id="PTHR33099:SF7">
    <property type="entry name" value="MYND-TYPE DOMAIN-CONTAINING PROTEIN"/>
    <property type="match status" value="1"/>
</dbReference>
<feature type="non-terminal residue" evidence="2">
    <location>
        <position position="1"/>
    </location>
</feature>
<protein>
    <recommendedName>
        <fullName evidence="1">Prolyl 4-hydroxylase alpha subunit Fe(2+) 2OG dioxygenase domain-containing protein</fullName>
    </recommendedName>
</protein>
<keyword evidence="3" id="KW-1185">Reference proteome</keyword>
<dbReference type="Gene3D" id="2.60.120.620">
    <property type="entry name" value="q2cbj1_9rhob like domain"/>
    <property type="match status" value="1"/>
</dbReference>
<feature type="domain" description="Prolyl 4-hydroxylase alpha subunit Fe(2+) 2OG dioxygenase" evidence="1">
    <location>
        <begin position="144"/>
        <end position="225"/>
    </location>
</feature>
<dbReference type="AlphaFoldDB" id="A0A9N8PFJ3"/>
<accession>A0A9N8PFJ3</accession>
<dbReference type="InterPro" id="IPR044862">
    <property type="entry name" value="Pro_4_hyd_alph_FE2OG_OXY"/>
</dbReference>
<organism evidence="2 3">
    <name type="scientific">Aureobasidium mustum</name>
    <dbReference type="NCBI Taxonomy" id="2773714"/>
    <lineage>
        <taxon>Eukaryota</taxon>
        <taxon>Fungi</taxon>
        <taxon>Dikarya</taxon>
        <taxon>Ascomycota</taxon>
        <taxon>Pezizomycotina</taxon>
        <taxon>Dothideomycetes</taxon>
        <taxon>Dothideomycetidae</taxon>
        <taxon>Dothideales</taxon>
        <taxon>Saccotheciaceae</taxon>
        <taxon>Aureobasidium</taxon>
    </lineage>
</organism>
<evidence type="ECO:0000259" key="1">
    <source>
        <dbReference type="Pfam" id="PF13640"/>
    </source>
</evidence>
<name>A0A9N8PFJ3_9PEZI</name>
<evidence type="ECO:0000313" key="2">
    <source>
        <dbReference type="EMBL" id="CAD0092806.1"/>
    </source>
</evidence>
<sequence length="701" mass="78689">RQMAATMPEPSEAMAFTVEDEYLAKEIEMLSDDLMEDLREYLDGINTTDPQVRLKGTEDTPEHEISIPLGSRDALKLIEAAHQAPFGRGQETIVDTSIRNTWEISPDRFSLGEHWQEYVDSIMKMACVDLGVHGDGIRAELYKMLLYEKGAMFKQHADSEKVPGMFATLVISLPSAHWGGAVVVSHNGQRYSLKTHNHEYLAWYSDVLHEVQEVSSGYRWVLTYNLVQTDFEHFNSAAGTDRKLRAILTEWKNSIKEGDGEADKMIYQLDHKYTDASIRLNTLKGSDLLKAQRLFSVCDQMEYTLYLASLEKQVHGSAEYSNGSYYSHYDEEEDGGGDGGFCAIEDVLEESLKLTRVVDTDGNVIVTDLNVGEEDVLQKESYEDRHPDEHEYEGWTGNAGATSTHWYKDSVLVLVPNEYIVDVFLAQDRDYGYGTGRDTKAMAVLGHLAKRARSSPGPRGESLRKSVMQIGHVISDNRIKTTHPGTRSHKYTDATVSEAITVCAEFGMTDALRSLSSAFKDNLSERALQSLRALKDTMDLSLPEERTRLENIFGKVVLGYKSVSKKYEILSFLLGAEALDVQNQEDCMPELRAWVTGILTAMFSNLDSLTSEDGDVIARIATSDTSGSLLRDRIVPNIDRQMQGLDPTKTSFLIAFLAKMFERSESLTENLLSLYRPLVKIVTTNFSLRKPKPLQPRPVST</sequence>
<proteinExistence type="predicted"/>
<evidence type="ECO:0000313" key="3">
    <source>
        <dbReference type="Proteomes" id="UP000714618"/>
    </source>
</evidence>
<dbReference type="Proteomes" id="UP000714618">
    <property type="component" value="Unassembled WGS sequence"/>
</dbReference>